<dbReference type="GO" id="GO:0003992">
    <property type="term" value="F:N2-acetyl-L-ornithine:2-oxoglutarate 5-aminotransferase activity"/>
    <property type="evidence" value="ECO:0007669"/>
    <property type="project" value="UniProtKB-UniRule"/>
</dbReference>
<comment type="cofactor">
    <cofactor evidence="5">
        <name>pyridoxal 5'-phosphate</name>
        <dbReference type="ChEBI" id="CHEBI:597326"/>
    </cofactor>
    <text evidence="5">Binds 1 pyridoxal phosphate per subunit.</text>
</comment>
<keyword evidence="4 5" id="KW-0663">Pyridoxal phosphate</keyword>
<evidence type="ECO:0000256" key="3">
    <source>
        <dbReference type="ARBA" id="ARBA00022679"/>
    </source>
</evidence>
<evidence type="ECO:0000256" key="1">
    <source>
        <dbReference type="ARBA" id="ARBA00022576"/>
    </source>
</evidence>
<evidence type="ECO:0000313" key="6">
    <source>
        <dbReference type="EMBL" id="SER28125.1"/>
    </source>
</evidence>
<dbReference type="InterPro" id="IPR015422">
    <property type="entry name" value="PyrdxlP-dep_Trfase_small"/>
</dbReference>
<dbReference type="GO" id="GO:0030170">
    <property type="term" value="F:pyridoxal phosphate binding"/>
    <property type="evidence" value="ECO:0007669"/>
    <property type="project" value="InterPro"/>
</dbReference>
<dbReference type="AlphaFoldDB" id="A0A1H9MXK2"/>
<dbReference type="GO" id="GO:0042802">
    <property type="term" value="F:identical protein binding"/>
    <property type="evidence" value="ECO:0007669"/>
    <property type="project" value="TreeGrafter"/>
</dbReference>
<dbReference type="Gene3D" id="3.40.640.10">
    <property type="entry name" value="Type I PLP-dependent aspartate aminotransferase-like (Major domain)"/>
    <property type="match status" value="1"/>
</dbReference>
<accession>A0A1H9MXK2</accession>
<dbReference type="HAMAP" id="MF_01107">
    <property type="entry name" value="ArgD_aminotrans_3"/>
    <property type="match status" value="1"/>
</dbReference>
<keyword evidence="7" id="KW-1185">Reference proteome</keyword>
<evidence type="ECO:0000256" key="2">
    <source>
        <dbReference type="ARBA" id="ARBA00022605"/>
    </source>
</evidence>
<dbReference type="InterPro" id="IPR005814">
    <property type="entry name" value="Aminotrans_3"/>
</dbReference>
<dbReference type="STRING" id="531814.SAMN04487944_102207"/>
<dbReference type="Pfam" id="PF00202">
    <property type="entry name" value="Aminotran_3"/>
    <property type="match status" value="1"/>
</dbReference>
<comment type="miscellaneous">
    <text evidence="5">May also have succinyldiaminopimelate aminotransferase activity, thus carrying out the corresponding step in lysine biosynthesis.</text>
</comment>
<evidence type="ECO:0000256" key="5">
    <source>
        <dbReference type="HAMAP-Rule" id="MF_01107"/>
    </source>
</evidence>
<evidence type="ECO:0000313" key="7">
    <source>
        <dbReference type="Proteomes" id="UP000199687"/>
    </source>
</evidence>
<dbReference type="InterPro" id="IPR004636">
    <property type="entry name" value="AcOrn/SuccOrn_fam"/>
</dbReference>
<dbReference type="PIRSF" id="PIRSF000521">
    <property type="entry name" value="Transaminase_4ab_Lys_Orn"/>
    <property type="match status" value="1"/>
</dbReference>
<comment type="subcellular location">
    <subcellularLocation>
        <location evidence="5">Cytoplasm</location>
    </subcellularLocation>
</comment>
<dbReference type="InterPro" id="IPR015424">
    <property type="entry name" value="PyrdxlP-dep_Trfase"/>
</dbReference>
<dbReference type="GO" id="GO:0005737">
    <property type="term" value="C:cytoplasm"/>
    <property type="evidence" value="ECO:0007669"/>
    <property type="project" value="UniProtKB-SubCell"/>
</dbReference>
<keyword evidence="5" id="KW-0963">Cytoplasm</keyword>
<comment type="catalytic activity">
    <reaction evidence="5">
        <text>N(2)-acetyl-L-ornithine + 2-oxoglutarate = N-acetyl-L-glutamate 5-semialdehyde + L-glutamate</text>
        <dbReference type="Rhea" id="RHEA:18049"/>
        <dbReference type="ChEBI" id="CHEBI:16810"/>
        <dbReference type="ChEBI" id="CHEBI:29123"/>
        <dbReference type="ChEBI" id="CHEBI:29985"/>
        <dbReference type="ChEBI" id="CHEBI:57805"/>
        <dbReference type="EC" id="2.6.1.11"/>
    </reaction>
</comment>
<feature type="binding site" evidence="5">
    <location>
        <begin position="100"/>
        <end position="101"/>
    </location>
    <ligand>
        <name>pyridoxal 5'-phosphate</name>
        <dbReference type="ChEBI" id="CHEBI:597326"/>
    </ligand>
</feature>
<dbReference type="InterPro" id="IPR015421">
    <property type="entry name" value="PyrdxlP-dep_Trfase_major"/>
</dbReference>
<dbReference type="GO" id="GO:0006526">
    <property type="term" value="P:L-arginine biosynthetic process"/>
    <property type="evidence" value="ECO:0007669"/>
    <property type="project" value="UniProtKB-UniRule"/>
</dbReference>
<dbReference type="PROSITE" id="PS00600">
    <property type="entry name" value="AA_TRANSFER_CLASS_3"/>
    <property type="match status" value="1"/>
</dbReference>
<reference evidence="6 7" key="1">
    <citation type="submission" date="2016-10" db="EMBL/GenBank/DDBJ databases">
        <authorList>
            <person name="de Groot N.N."/>
        </authorList>
    </citation>
    <scope>NUCLEOTIDE SEQUENCE [LARGE SCALE GENOMIC DNA]</scope>
    <source>
        <strain evidence="6 7">CGMCC 1.7727</strain>
    </source>
</reference>
<feature type="binding site" evidence="5">
    <location>
        <position position="275"/>
    </location>
    <ligand>
        <name>N(2)-acetyl-L-ornithine</name>
        <dbReference type="ChEBI" id="CHEBI:57805"/>
    </ligand>
</feature>
<dbReference type="UniPathway" id="UPA00068">
    <property type="reaction ID" value="UER00109"/>
</dbReference>
<dbReference type="PANTHER" id="PTHR11986">
    <property type="entry name" value="AMINOTRANSFERASE CLASS III"/>
    <property type="match status" value="1"/>
</dbReference>
<comment type="pathway">
    <text evidence="5">Amino-acid biosynthesis; L-arginine biosynthesis; N(2)-acetyl-L-ornithine from L-glutamate: step 4/4.</text>
</comment>
<keyword evidence="3 5" id="KW-0808">Transferase</keyword>
<keyword evidence="2 5" id="KW-0028">Amino-acid biosynthesis</keyword>
<dbReference type="CDD" id="cd00610">
    <property type="entry name" value="OAT_like"/>
    <property type="match status" value="1"/>
</dbReference>
<comment type="similarity">
    <text evidence="5">Belongs to the class-III pyridoxal-phosphate-dependent aminotransferase family. ArgD subfamily.</text>
</comment>
<dbReference type="NCBIfam" id="TIGR00707">
    <property type="entry name" value="argD"/>
    <property type="match status" value="1"/>
</dbReference>
<dbReference type="Gene3D" id="3.90.1150.10">
    <property type="entry name" value="Aspartate Aminotransferase, domain 1"/>
    <property type="match status" value="1"/>
</dbReference>
<feature type="binding site" evidence="5">
    <location>
        <position position="136"/>
    </location>
    <ligand>
        <name>N(2)-acetyl-L-ornithine</name>
        <dbReference type="ChEBI" id="CHEBI:57805"/>
    </ligand>
</feature>
<proteinExistence type="inferred from homology"/>
<feature type="modified residue" description="N6-(pyridoxal phosphate)lysine" evidence="5">
    <location>
        <position position="247"/>
    </location>
</feature>
<dbReference type="InterPro" id="IPR049704">
    <property type="entry name" value="Aminotrans_3_PPA_site"/>
</dbReference>
<gene>
    <name evidence="5" type="primary">argD</name>
    <name evidence="6" type="ORF">SAMN04487944_102207</name>
</gene>
<dbReference type="SUPFAM" id="SSF53383">
    <property type="entry name" value="PLP-dependent transferases"/>
    <property type="match status" value="1"/>
</dbReference>
<dbReference type="PANTHER" id="PTHR11986:SF79">
    <property type="entry name" value="ACETYLORNITHINE AMINOTRANSFERASE, MITOCHONDRIAL"/>
    <property type="match status" value="1"/>
</dbReference>
<dbReference type="RefSeq" id="WP_089739300.1">
    <property type="nucleotide sequence ID" value="NZ_FOGL01000002.1"/>
</dbReference>
<feature type="binding site" evidence="5">
    <location>
        <position position="276"/>
    </location>
    <ligand>
        <name>pyridoxal 5'-phosphate</name>
        <dbReference type="ChEBI" id="CHEBI:597326"/>
    </ligand>
</feature>
<name>A0A1H9MXK2_9BACI</name>
<feature type="binding site" evidence="5">
    <location>
        <begin position="218"/>
        <end position="221"/>
    </location>
    <ligand>
        <name>pyridoxal 5'-phosphate</name>
        <dbReference type="ChEBI" id="CHEBI:597326"/>
    </ligand>
</feature>
<dbReference type="OrthoDB" id="9807885at2"/>
<feature type="binding site" evidence="5">
    <location>
        <position position="133"/>
    </location>
    <ligand>
        <name>pyridoxal 5'-phosphate</name>
        <dbReference type="ChEBI" id="CHEBI:597326"/>
    </ligand>
</feature>
<protein>
    <recommendedName>
        <fullName evidence="5">Acetylornithine aminotransferase</fullName>
        <shortName evidence="5">ACOAT</shortName>
        <ecNumber evidence="5">2.6.1.11</ecNumber>
    </recommendedName>
</protein>
<evidence type="ECO:0000256" key="4">
    <source>
        <dbReference type="ARBA" id="ARBA00022898"/>
    </source>
</evidence>
<dbReference type="EMBL" id="FOGL01000002">
    <property type="protein sequence ID" value="SER28125.1"/>
    <property type="molecule type" value="Genomic_DNA"/>
</dbReference>
<sequence>MPEHLVNPVMGTYGRFPLTVVEGKGSYVWDDKGNKYLDYSSGIATCNLGHVPDVVEKALQEQLSKLWHCSNLYHIPAQEQLAEVLVKHSCGDQAFFCNSGAEANEAAIKLARKYAKDNFDKELPEVITFGNSFHGRTMMTLSATGQEKIHQGFTPLTPGFSYLPYNDPEALTEVKNKKPDAVLLELVQGEGGVVPAERTWVKELADICKENHILLMVDEIQTGMGRTGTLFAYEQYDIEPDVISLAKGLGSGIPIGAIIAKEPVAKSFTPGSHGSTFGGNPVAATAGLATVTHLTNSNVLADSNEIAEYIWSGLKEIAAEKDTVKQLRGKGLLIGLVVEKPAIEYVNKAREEHGVLIIVAGPNVIRILPPLTTNKKEADTFLQVMKQLL</sequence>
<keyword evidence="1 5" id="KW-0032">Aminotransferase</keyword>
<organism evidence="6 7">
    <name type="scientific">Gracilibacillus ureilyticus</name>
    <dbReference type="NCBI Taxonomy" id="531814"/>
    <lineage>
        <taxon>Bacteria</taxon>
        <taxon>Bacillati</taxon>
        <taxon>Bacillota</taxon>
        <taxon>Bacilli</taxon>
        <taxon>Bacillales</taxon>
        <taxon>Bacillaceae</taxon>
        <taxon>Gracilibacillus</taxon>
    </lineage>
</organism>
<dbReference type="Proteomes" id="UP000199687">
    <property type="component" value="Unassembled WGS sequence"/>
</dbReference>
<dbReference type="InterPro" id="IPR050103">
    <property type="entry name" value="Class-III_PLP-dep_AT"/>
</dbReference>
<comment type="subunit">
    <text evidence="5">Homodimer.</text>
</comment>
<dbReference type="NCBIfam" id="NF002325">
    <property type="entry name" value="PRK01278.1"/>
    <property type="match status" value="1"/>
</dbReference>
<dbReference type="FunFam" id="3.40.640.10:FF:000004">
    <property type="entry name" value="Acetylornithine aminotransferase"/>
    <property type="match status" value="1"/>
</dbReference>
<keyword evidence="5" id="KW-0055">Arginine biosynthesis</keyword>
<dbReference type="EC" id="2.6.1.11" evidence="5"/>